<dbReference type="Proteomes" id="UP000289664">
    <property type="component" value="Chromosome"/>
</dbReference>
<dbReference type="RefSeq" id="WP_039909923.1">
    <property type="nucleotide sequence ID" value="NZ_CP036170.1"/>
</dbReference>
<dbReference type="NCBIfam" id="NF047593">
    <property type="entry name" value="IS66_ISAeme5_TnpA"/>
    <property type="match status" value="1"/>
</dbReference>
<evidence type="ECO:0000313" key="1">
    <source>
        <dbReference type="EMBL" id="QBF74411.1"/>
    </source>
</evidence>
<reference evidence="1 2" key="1">
    <citation type="journal article" date="2019" name="Appl. Environ. Microbiol.">
        <title>Clostridium scindens ATCC 35704: integration of nutritional requirements, the complete genome sequence, and global transcriptional responses to bile acids.</title>
        <authorList>
            <person name="Devendran S."/>
            <person name="Shrestha R."/>
            <person name="Alves J.M.P."/>
            <person name="Wolf P.G."/>
            <person name="Ly L."/>
            <person name="Hernandez A.G."/>
            <person name="Mendez-Garcia C."/>
            <person name="Inboden A."/>
            <person name="Wiley J."/>
            <person name="Paul O."/>
            <person name="Allen A."/>
            <person name="Springer E."/>
            <person name="Wright C.L."/>
            <person name="Fields C.J."/>
            <person name="Daniel S.L."/>
            <person name="Ridlon J.M."/>
        </authorList>
    </citation>
    <scope>NUCLEOTIDE SEQUENCE [LARGE SCALE GENOMIC DNA]</scope>
    <source>
        <strain evidence="1 2">ATCC 35704</strain>
    </source>
</reference>
<dbReference type="Pfam" id="PF01527">
    <property type="entry name" value="HTH_Tnp_1"/>
    <property type="match status" value="1"/>
</dbReference>
<dbReference type="GO" id="GO:0006313">
    <property type="term" value="P:DNA transposition"/>
    <property type="evidence" value="ECO:0007669"/>
    <property type="project" value="InterPro"/>
</dbReference>
<sequence length="137" mass="15710">MRSKRIPAEEQYRLIMECRQSGLTDHQWCAEHDIKPGTFYNWVKRLRQKGCMDLPAATGRSYNTPESQEVVRVDFHNPDTISYEQPLDMIPASMERSSISEAAPMKLSVGRFLLTIPNGTDPQLLAQTLRIVKELEC</sequence>
<name>A0A494WQE9_CLOS5</name>
<dbReference type="EMBL" id="CP036170">
    <property type="protein sequence ID" value="QBF74411.1"/>
    <property type="molecule type" value="Genomic_DNA"/>
</dbReference>
<evidence type="ECO:0000313" key="2">
    <source>
        <dbReference type="Proteomes" id="UP000289664"/>
    </source>
</evidence>
<dbReference type="KEGG" id="csci:HDCHBGLK_01813"/>
<gene>
    <name evidence="1" type="ORF">HDCHBGLK_01813</name>
</gene>
<dbReference type="GO" id="GO:0004803">
    <property type="term" value="F:transposase activity"/>
    <property type="evidence" value="ECO:0007669"/>
    <property type="project" value="InterPro"/>
</dbReference>
<evidence type="ECO:0008006" key="3">
    <source>
        <dbReference type="Google" id="ProtNLM"/>
    </source>
</evidence>
<dbReference type="SUPFAM" id="SSF48295">
    <property type="entry name" value="TrpR-like"/>
    <property type="match status" value="1"/>
</dbReference>
<accession>A0A494WQE9</accession>
<keyword evidence="2" id="KW-1185">Reference proteome</keyword>
<dbReference type="GeneID" id="62696025"/>
<dbReference type="GO" id="GO:0043565">
    <property type="term" value="F:sequence-specific DNA binding"/>
    <property type="evidence" value="ECO:0007669"/>
    <property type="project" value="InterPro"/>
</dbReference>
<protein>
    <recommendedName>
        <fullName evidence="3">Transposase</fullName>
    </recommendedName>
</protein>
<organism evidence="1 2">
    <name type="scientific">Clostridium scindens (strain ATCC 35704 / DSM 5676 / VPI 13733 / 19)</name>
    <dbReference type="NCBI Taxonomy" id="411468"/>
    <lineage>
        <taxon>Bacteria</taxon>
        <taxon>Bacillati</taxon>
        <taxon>Bacillota</taxon>
        <taxon>Clostridia</taxon>
        <taxon>Lachnospirales</taxon>
        <taxon>Lachnospiraceae</taxon>
    </lineage>
</organism>
<proteinExistence type="predicted"/>
<dbReference type="InterPro" id="IPR010921">
    <property type="entry name" value="Trp_repressor/repl_initiator"/>
</dbReference>
<dbReference type="AlphaFoldDB" id="A0A494WQE9"/>
<dbReference type="InterPro" id="IPR002514">
    <property type="entry name" value="Transposase_8"/>
</dbReference>